<dbReference type="SUPFAM" id="SSF55961">
    <property type="entry name" value="Bet v1-like"/>
    <property type="match status" value="1"/>
</dbReference>
<dbReference type="AlphaFoldDB" id="A0A345HC08"/>
<accession>A0A345HC08</accession>
<proteinExistence type="predicted"/>
<keyword evidence="1" id="KW-0132">Cell division</keyword>
<dbReference type="RefSeq" id="WP_114677876.1">
    <property type="nucleotide sequence ID" value="NZ_CP031188.1"/>
</dbReference>
<dbReference type="EMBL" id="CP031188">
    <property type="protein sequence ID" value="AXG74118.1"/>
    <property type="molecule type" value="Genomic_DNA"/>
</dbReference>
<gene>
    <name evidence="1" type="ORF">DVK85_07635</name>
</gene>
<reference evidence="1 2" key="1">
    <citation type="submission" date="2018-07" db="EMBL/GenBank/DDBJ databases">
        <title>Complete genome sequence of Flavobacterium arcticum type strain SM1502T.</title>
        <authorList>
            <person name="Li Y."/>
            <person name="Li D.-D."/>
        </authorList>
    </citation>
    <scope>NUCLEOTIDE SEQUENCE [LARGE SCALE GENOMIC DNA]</scope>
    <source>
        <strain evidence="1 2">SM1502</strain>
    </source>
</reference>
<dbReference type="GO" id="GO:0051301">
    <property type="term" value="P:cell division"/>
    <property type="evidence" value="ECO:0007669"/>
    <property type="project" value="UniProtKB-KW"/>
</dbReference>
<dbReference type="KEGG" id="fat:DVK85_07635"/>
<dbReference type="Gene3D" id="3.30.530.20">
    <property type="match status" value="1"/>
</dbReference>
<evidence type="ECO:0000313" key="1">
    <source>
        <dbReference type="EMBL" id="AXG74118.1"/>
    </source>
</evidence>
<dbReference type="Proteomes" id="UP000253951">
    <property type="component" value="Chromosome"/>
</dbReference>
<evidence type="ECO:0000313" key="2">
    <source>
        <dbReference type="Proteomes" id="UP000253951"/>
    </source>
</evidence>
<name>A0A345HC08_9FLAO</name>
<keyword evidence="1" id="KW-0131">Cell cycle</keyword>
<dbReference type="CDD" id="cd07820">
    <property type="entry name" value="SRPBCC_3"/>
    <property type="match status" value="1"/>
</dbReference>
<sequence>MPVIKIETYIAADIQVVFNLSQSIDLHLVSASQTNEKAIAGKTTGLIGLGESVTWQARHFGINQRLSIVIAEFEEPYYFADEMTKGAFAAMRHEHTFKQIGDKVLMTDVFKYKSPLGILGKLADVLFLERYMRKFLMKRNRVLKEIAEDPNKYKKILPLYSGRIT</sequence>
<keyword evidence="2" id="KW-1185">Reference proteome</keyword>
<dbReference type="InterPro" id="IPR023393">
    <property type="entry name" value="START-like_dom_sf"/>
</dbReference>
<protein>
    <submittedName>
        <fullName evidence="1">Cell division protein</fullName>
    </submittedName>
</protein>
<organism evidence="1 2">
    <name type="scientific">Flavobacterium arcticum</name>
    <dbReference type="NCBI Taxonomy" id="1784713"/>
    <lineage>
        <taxon>Bacteria</taxon>
        <taxon>Pseudomonadati</taxon>
        <taxon>Bacteroidota</taxon>
        <taxon>Flavobacteriia</taxon>
        <taxon>Flavobacteriales</taxon>
        <taxon>Flavobacteriaceae</taxon>
        <taxon>Flavobacterium</taxon>
    </lineage>
</organism>
<dbReference type="OrthoDB" id="9801773at2"/>